<evidence type="ECO:0000256" key="11">
    <source>
        <dbReference type="ARBA" id="ARBA00023033"/>
    </source>
</evidence>
<keyword evidence="12 13" id="KW-0472">Membrane</keyword>
<protein>
    <submittedName>
        <fullName evidence="15">Cytochrome P450 2U1-like</fullName>
    </submittedName>
</protein>
<dbReference type="InterPro" id="IPR001128">
    <property type="entry name" value="Cyt_P450"/>
</dbReference>
<evidence type="ECO:0000256" key="3">
    <source>
        <dbReference type="ARBA" id="ARBA00004406"/>
    </source>
</evidence>
<reference evidence="15" key="1">
    <citation type="submission" date="2025-08" db="UniProtKB">
        <authorList>
            <consortium name="RefSeq"/>
        </authorList>
    </citation>
    <scope>IDENTIFICATION</scope>
    <source>
        <tissue evidence="15">Gonad</tissue>
    </source>
</reference>
<evidence type="ECO:0000256" key="13">
    <source>
        <dbReference type="SAM" id="Phobius"/>
    </source>
</evidence>
<dbReference type="Proteomes" id="UP000515135">
    <property type="component" value="Unplaced"/>
</dbReference>
<dbReference type="Pfam" id="PF00067">
    <property type="entry name" value="p450"/>
    <property type="match status" value="1"/>
</dbReference>
<dbReference type="PRINTS" id="PR00463">
    <property type="entry name" value="EP450I"/>
</dbReference>
<organism evidence="14 15">
    <name type="scientific">Branchiostoma belcheri</name>
    <name type="common">Amphioxus</name>
    <dbReference type="NCBI Taxonomy" id="7741"/>
    <lineage>
        <taxon>Eukaryota</taxon>
        <taxon>Metazoa</taxon>
        <taxon>Chordata</taxon>
        <taxon>Cephalochordata</taxon>
        <taxon>Leptocardii</taxon>
        <taxon>Amphioxiformes</taxon>
        <taxon>Branchiostomatidae</taxon>
        <taxon>Branchiostoma</taxon>
    </lineage>
</organism>
<keyword evidence="13" id="KW-1133">Transmembrane helix</keyword>
<comment type="cofactor">
    <cofactor evidence="1">
        <name>heme</name>
        <dbReference type="ChEBI" id="CHEBI:30413"/>
    </cofactor>
</comment>
<dbReference type="GO" id="GO:0005789">
    <property type="term" value="C:endoplasmic reticulum membrane"/>
    <property type="evidence" value="ECO:0007669"/>
    <property type="project" value="UniProtKB-SubCell"/>
</dbReference>
<evidence type="ECO:0000256" key="1">
    <source>
        <dbReference type="ARBA" id="ARBA00001971"/>
    </source>
</evidence>
<keyword evidence="5" id="KW-0349">Heme</keyword>
<evidence type="ECO:0000313" key="14">
    <source>
        <dbReference type="Proteomes" id="UP000515135"/>
    </source>
</evidence>
<evidence type="ECO:0000313" key="15">
    <source>
        <dbReference type="RefSeq" id="XP_019617409.1"/>
    </source>
</evidence>
<keyword evidence="11" id="KW-0503">Monooxygenase</keyword>
<dbReference type="GO" id="GO:0006805">
    <property type="term" value="P:xenobiotic metabolic process"/>
    <property type="evidence" value="ECO:0007669"/>
    <property type="project" value="TreeGrafter"/>
</dbReference>
<accession>A0A6P4Y4U7</accession>
<dbReference type="FunFam" id="1.10.630.10:FF:000238">
    <property type="entry name" value="Cytochrome P450 2A6"/>
    <property type="match status" value="1"/>
</dbReference>
<dbReference type="PANTHER" id="PTHR24300">
    <property type="entry name" value="CYTOCHROME P450 508A4-RELATED"/>
    <property type="match status" value="1"/>
</dbReference>
<dbReference type="AlphaFoldDB" id="A0A6P4Y4U7"/>
<comment type="similarity">
    <text evidence="4">Belongs to the cytochrome P450 family.</text>
</comment>
<dbReference type="GO" id="GO:0020037">
    <property type="term" value="F:heme binding"/>
    <property type="evidence" value="ECO:0007669"/>
    <property type="project" value="InterPro"/>
</dbReference>
<name>A0A6P4Y4U7_BRABE</name>
<evidence type="ECO:0000256" key="6">
    <source>
        <dbReference type="ARBA" id="ARBA00022723"/>
    </source>
</evidence>
<evidence type="ECO:0000256" key="12">
    <source>
        <dbReference type="ARBA" id="ARBA00023136"/>
    </source>
</evidence>
<sequence length="491" mass="55149">MIDLNATTVLAVLFIVLVDAWAVWYYFRRRGLPPGPVAFPVVGSLISLGDMPHETLGAMGRKYGNVCSFWLGTRLVVVLNGYETMREAFLDKAGCFSHRPSYFLPRLASGGISGDSTPRPSHWRAQQRLSSYIVRSFTLGQTVSLERKITDEIQSLLDHVTSMHSAPFDPERLLLKSVANTICSVIFDVTFPFDHQEFCGFLDLFKRTTDAASKIPLGNYFPFLRHLPFGGHKECFENSEVVQVFMKKTVTEHREKFDPEKLRDFTDVYLSKVRDSNDGIKFTDDLLMEAIRDIFVAGTSTAAAALQWAILYMSVYPEVQEKVHEEIDCVVGKDRLPSLIDRSNLPYTEAAMMEVSRLRLTGPLSLTHVTQHDTELSGFNIPKGTVIIPNVCSVSMNPEVWKSPLEFDPAGFLDSDGNLMKEGVFLPFSSGWCASNPGEQLARMLMFLFFSCLMQQFRFQKPEGAPPPSLRPKAGLNLVPYPYEVVAIPRS</sequence>
<keyword evidence="7" id="KW-0256">Endoplasmic reticulum</keyword>
<dbReference type="GO" id="GO:0005506">
    <property type="term" value="F:iron ion binding"/>
    <property type="evidence" value="ECO:0007669"/>
    <property type="project" value="InterPro"/>
</dbReference>
<proteinExistence type="inferred from homology"/>
<dbReference type="GeneID" id="109464777"/>
<keyword evidence="8" id="KW-0492">Microsome</keyword>
<dbReference type="SUPFAM" id="SSF48264">
    <property type="entry name" value="Cytochrome P450"/>
    <property type="match status" value="1"/>
</dbReference>
<dbReference type="PANTHER" id="PTHR24300:SF397">
    <property type="entry name" value="CYTOCHROME P450 2U1"/>
    <property type="match status" value="1"/>
</dbReference>
<dbReference type="OrthoDB" id="3934656at2759"/>
<evidence type="ECO:0000256" key="8">
    <source>
        <dbReference type="ARBA" id="ARBA00022848"/>
    </source>
</evidence>
<evidence type="ECO:0000256" key="7">
    <source>
        <dbReference type="ARBA" id="ARBA00022824"/>
    </source>
</evidence>
<dbReference type="InterPro" id="IPR002401">
    <property type="entry name" value="Cyt_P450_E_grp-I"/>
</dbReference>
<keyword evidence="9" id="KW-0560">Oxidoreductase</keyword>
<evidence type="ECO:0000256" key="5">
    <source>
        <dbReference type="ARBA" id="ARBA00022617"/>
    </source>
</evidence>
<evidence type="ECO:0000256" key="2">
    <source>
        <dbReference type="ARBA" id="ARBA00004174"/>
    </source>
</evidence>
<feature type="transmembrane region" description="Helical" evidence="13">
    <location>
        <begin position="6"/>
        <end position="27"/>
    </location>
</feature>
<keyword evidence="10" id="KW-0408">Iron</keyword>
<dbReference type="RefSeq" id="XP_019617409.1">
    <property type="nucleotide sequence ID" value="XM_019761850.1"/>
</dbReference>
<keyword evidence="6" id="KW-0479">Metal-binding</keyword>
<dbReference type="KEGG" id="bbel:109464777"/>
<keyword evidence="13" id="KW-0812">Transmembrane</keyword>
<dbReference type="InterPro" id="IPR050182">
    <property type="entry name" value="Cytochrome_P450_fam2"/>
</dbReference>
<evidence type="ECO:0000256" key="9">
    <source>
        <dbReference type="ARBA" id="ARBA00023002"/>
    </source>
</evidence>
<keyword evidence="14" id="KW-1185">Reference proteome</keyword>
<comment type="subcellular location">
    <subcellularLocation>
        <location evidence="3">Endoplasmic reticulum membrane</location>
        <topology evidence="3">Peripheral membrane protein</topology>
    </subcellularLocation>
    <subcellularLocation>
        <location evidence="2">Microsome membrane</location>
        <topology evidence="2">Peripheral membrane protein</topology>
    </subcellularLocation>
</comment>
<gene>
    <name evidence="15" type="primary">LOC109464777</name>
</gene>
<dbReference type="InterPro" id="IPR036396">
    <property type="entry name" value="Cyt_P450_sf"/>
</dbReference>
<evidence type="ECO:0000256" key="10">
    <source>
        <dbReference type="ARBA" id="ARBA00023004"/>
    </source>
</evidence>
<dbReference type="Gene3D" id="1.10.630.10">
    <property type="entry name" value="Cytochrome P450"/>
    <property type="match status" value="1"/>
</dbReference>
<dbReference type="GO" id="GO:0006082">
    <property type="term" value="P:organic acid metabolic process"/>
    <property type="evidence" value="ECO:0007669"/>
    <property type="project" value="TreeGrafter"/>
</dbReference>
<dbReference type="GO" id="GO:0016712">
    <property type="term" value="F:oxidoreductase activity, acting on paired donors, with incorporation or reduction of molecular oxygen, reduced flavin or flavoprotein as one donor, and incorporation of one atom of oxygen"/>
    <property type="evidence" value="ECO:0007669"/>
    <property type="project" value="TreeGrafter"/>
</dbReference>
<evidence type="ECO:0000256" key="4">
    <source>
        <dbReference type="ARBA" id="ARBA00010617"/>
    </source>
</evidence>
<dbReference type="GO" id="GO:0008395">
    <property type="term" value="F:steroid hydroxylase activity"/>
    <property type="evidence" value="ECO:0007669"/>
    <property type="project" value="TreeGrafter"/>
</dbReference>